<dbReference type="Gene3D" id="3.40.50.1820">
    <property type="entry name" value="alpha/beta hydrolase"/>
    <property type="match status" value="1"/>
</dbReference>
<dbReference type="InterPro" id="IPR050266">
    <property type="entry name" value="AB_hydrolase_sf"/>
</dbReference>
<proteinExistence type="predicted"/>
<dbReference type="Pfam" id="PF00561">
    <property type="entry name" value="Abhydrolase_1"/>
    <property type="match status" value="1"/>
</dbReference>
<protein>
    <recommendedName>
        <fullName evidence="1">AB hydrolase-1 domain-containing protein</fullName>
    </recommendedName>
</protein>
<organism evidence="2">
    <name type="scientific">marine metagenome</name>
    <dbReference type="NCBI Taxonomy" id="408172"/>
    <lineage>
        <taxon>unclassified sequences</taxon>
        <taxon>metagenomes</taxon>
        <taxon>ecological metagenomes</taxon>
    </lineage>
</organism>
<dbReference type="PRINTS" id="PR00111">
    <property type="entry name" value="ABHYDROLASE"/>
</dbReference>
<dbReference type="InterPro" id="IPR029058">
    <property type="entry name" value="AB_hydrolase_fold"/>
</dbReference>
<name>A0A382B1X5_9ZZZZ</name>
<dbReference type="SUPFAM" id="SSF53474">
    <property type="entry name" value="alpha/beta-Hydrolases"/>
    <property type="match status" value="1"/>
</dbReference>
<reference evidence="2" key="1">
    <citation type="submission" date="2018-05" db="EMBL/GenBank/DDBJ databases">
        <authorList>
            <person name="Lanie J.A."/>
            <person name="Ng W.-L."/>
            <person name="Kazmierczak K.M."/>
            <person name="Andrzejewski T.M."/>
            <person name="Davidsen T.M."/>
            <person name="Wayne K.J."/>
            <person name="Tettelin H."/>
            <person name="Glass J.I."/>
            <person name="Rusch D."/>
            <person name="Podicherti R."/>
            <person name="Tsui H.-C.T."/>
            <person name="Winkler M.E."/>
        </authorList>
    </citation>
    <scope>NUCLEOTIDE SEQUENCE</scope>
</reference>
<accession>A0A382B1X5</accession>
<feature type="domain" description="AB hydrolase-1" evidence="1">
    <location>
        <begin position="21"/>
        <end position="243"/>
    </location>
</feature>
<sequence length="271" mass="30173">MPTATINNARLWYDQLGQGEPLLLHHGYTASRVNWLPVAQQLKQHYQIILMECRGTGESEDTADGYNLEQYARDVLGLMDHLKINKFSYAGHSMGGGIGFVLGAHHSDRLDRLILMAPIPSKGTGMMSAAMLEARLKHRRENDRAAIRQNYLDTRFRPEVETDAWIESRVDHIMRVSEGHLIDGAKAMADINLTEKLSAITIPTLMLAGSVDGLLTANLADFKRLPNAALQVFSRAGHEVAIHEPEGVSDAIHSFMQYGALSAKDLYQRRT</sequence>
<dbReference type="InterPro" id="IPR000073">
    <property type="entry name" value="AB_hydrolase_1"/>
</dbReference>
<evidence type="ECO:0000313" key="2">
    <source>
        <dbReference type="EMBL" id="SVB07709.1"/>
    </source>
</evidence>
<dbReference type="PANTHER" id="PTHR43798">
    <property type="entry name" value="MONOACYLGLYCEROL LIPASE"/>
    <property type="match status" value="1"/>
</dbReference>
<evidence type="ECO:0000259" key="1">
    <source>
        <dbReference type="Pfam" id="PF00561"/>
    </source>
</evidence>
<dbReference type="EMBL" id="UINC01027813">
    <property type="protein sequence ID" value="SVB07709.1"/>
    <property type="molecule type" value="Genomic_DNA"/>
</dbReference>
<gene>
    <name evidence="2" type="ORF">METZ01_LOCUS160563</name>
</gene>
<dbReference type="AlphaFoldDB" id="A0A382B1X5"/>